<protein>
    <submittedName>
        <fullName evidence="3">Uncharacterized protein</fullName>
    </submittedName>
</protein>
<keyword evidence="2" id="KW-1133">Transmembrane helix</keyword>
<evidence type="ECO:0000313" key="4">
    <source>
        <dbReference type="Proteomes" id="UP000675379"/>
    </source>
</evidence>
<evidence type="ECO:0000256" key="1">
    <source>
        <dbReference type="SAM" id="MobiDB-lite"/>
    </source>
</evidence>
<feature type="region of interest" description="Disordered" evidence="1">
    <location>
        <begin position="86"/>
        <end position="106"/>
    </location>
</feature>
<sequence>MNWDNLLLIFVLSIAIFIVYSLTNLYFLSKLKVSKWVVLGASLVFLAIGLVLPAFSNNMILNYIPTAIFVFLFLWYADLSGLSNIGAPKKKGPVGPAIKPKAKPNKLKYTDEKDILKTSGKEEKNRLFKKKK</sequence>
<feature type="transmembrane region" description="Helical" evidence="2">
    <location>
        <begin position="60"/>
        <end position="77"/>
    </location>
</feature>
<reference evidence="3" key="1">
    <citation type="submission" date="2021-04" db="EMBL/GenBank/DDBJ databases">
        <title>Proteiniclasticum sedimins sp. nov., an obligate anaerobic bacterium isolated from anaerobic sludge.</title>
        <authorList>
            <person name="Liu J."/>
        </authorList>
    </citation>
    <scope>NUCLEOTIDE SEQUENCE</scope>
    <source>
        <strain evidence="3">BAD-10</strain>
    </source>
</reference>
<gene>
    <name evidence="3" type="ORF">KCG48_00480</name>
</gene>
<feature type="transmembrane region" description="Helical" evidence="2">
    <location>
        <begin position="36"/>
        <end position="54"/>
    </location>
</feature>
<dbReference type="EMBL" id="JAGSCS010000001">
    <property type="protein sequence ID" value="MBR0574805.1"/>
    <property type="molecule type" value="Genomic_DNA"/>
</dbReference>
<keyword evidence="4" id="KW-1185">Reference proteome</keyword>
<evidence type="ECO:0000256" key="2">
    <source>
        <dbReference type="SAM" id="Phobius"/>
    </source>
</evidence>
<dbReference type="AlphaFoldDB" id="A0A941CLF4"/>
<proteinExistence type="predicted"/>
<evidence type="ECO:0000313" key="3">
    <source>
        <dbReference type="EMBL" id="MBR0574805.1"/>
    </source>
</evidence>
<keyword evidence="2" id="KW-0472">Membrane</keyword>
<dbReference type="Proteomes" id="UP000675379">
    <property type="component" value="Unassembled WGS sequence"/>
</dbReference>
<dbReference type="RefSeq" id="WP_211799324.1">
    <property type="nucleotide sequence ID" value="NZ_JAGSCS010000001.1"/>
</dbReference>
<name>A0A941CLF4_9CLOT</name>
<feature type="transmembrane region" description="Helical" evidence="2">
    <location>
        <begin position="6"/>
        <end position="29"/>
    </location>
</feature>
<organism evidence="3 4">
    <name type="scientific">Proteiniclasticum sediminis</name>
    <dbReference type="NCBI Taxonomy" id="2804028"/>
    <lineage>
        <taxon>Bacteria</taxon>
        <taxon>Bacillati</taxon>
        <taxon>Bacillota</taxon>
        <taxon>Clostridia</taxon>
        <taxon>Eubacteriales</taxon>
        <taxon>Clostridiaceae</taxon>
        <taxon>Proteiniclasticum</taxon>
    </lineage>
</organism>
<keyword evidence="2" id="KW-0812">Transmembrane</keyword>
<comment type="caution">
    <text evidence="3">The sequence shown here is derived from an EMBL/GenBank/DDBJ whole genome shotgun (WGS) entry which is preliminary data.</text>
</comment>
<accession>A0A941CLF4</accession>